<organism evidence="7 8">
    <name type="scientific">Mya arenaria</name>
    <name type="common">Soft-shell clam</name>
    <dbReference type="NCBI Taxonomy" id="6604"/>
    <lineage>
        <taxon>Eukaryota</taxon>
        <taxon>Metazoa</taxon>
        <taxon>Spiralia</taxon>
        <taxon>Lophotrochozoa</taxon>
        <taxon>Mollusca</taxon>
        <taxon>Bivalvia</taxon>
        <taxon>Autobranchia</taxon>
        <taxon>Heteroconchia</taxon>
        <taxon>Euheterodonta</taxon>
        <taxon>Imparidentia</taxon>
        <taxon>Neoheterodontei</taxon>
        <taxon>Myida</taxon>
        <taxon>Myoidea</taxon>
        <taxon>Myidae</taxon>
        <taxon>Mya</taxon>
    </lineage>
</organism>
<feature type="domain" description="VWFA" evidence="5">
    <location>
        <begin position="172"/>
        <end position="346"/>
    </location>
</feature>
<sequence>MDVGRVFNRIGRTNASRYAYVLTDNATDINRNTEVIANIILRTSQSIHLDTLCVGENTTCLSGFAHKIPSYADIKEFANKLFKKPICDCGGLSRPDNGHGAITGTFYGDEARFTCLEGYRLVGREALSCQLYGNWSAEPPVCELISGPNISDPTVIRLPVEHDFECGFHNHDFVMAIPITRNLSAEQFNIMKTFAKTLLNNTDLTVRTRAGMFIYTNQVQTSMTINLNDFNSKREFMRALDIIPFIGTSEDTSAEQALVQLKRMLDEASTRVNVTKYAFLGVNPQVNMPSNAFVENLFNGSDIHLDVLAVGFDDAALASYIPFNDTSHVWSVPSFDALESIVIPSMFKNSKCDCGMPTTPVHGNKVVTGTFYMDTATFGCDRWYELEGPRVITCGHTVTPTAEPVAHIYDCGLQDIDMIIAIAVSPLYNEANFNNCGVPSQPVNGRVTYTGTFFLDKAAFACDAGFDLSGVPIVVLKM</sequence>
<dbReference type="SMART" id="SM00032">
    <property type="entry name" value="CCP"/>
    <property type="match status" value="3"/>
</dbReference>
<dbReference type="Proteomes" id="UP001164746">
    <property type="component" value="Chromosome 5"/>
</dbReference>
<dbReference type="Gene3D" id="2.10.70.10">
    <property type="entry name" value="Complement Module, domain 1"/>
    <property type="match status" value="2"/>
</dbReference>
<evidence type="ECO:0000256" key="2">
    <source>
        <dbReference type="ARBA" id="ARBA00022737"/>
    </source>
</evidence>
<name>A0ABY7EAX6_MYAAR</name>
<evidence type="ECO:0000256" key="4">
    <source>
        <dbReference type="PROSITE-ProRule" id="PRU00302"/>
    </source>
</evidence>
<dbReference type="InterPro" id="IPR051277">
    <property type="entry name" value="SEZ6_CSMD_C4BPB_Regulators"/>
</dbReference>
<dbReference type="SUPFAM" id="SSF53300">
    <property type="entry name" value="vWA-like"/>
    <property type="match status" value="1"/>
</dbReference>
<gene>
    <name evidence="7" type="ORF">MAR_019685</name>
</gene>
<dbReference type="PROSITE" id="PS50234">
    <property type="entry name" value="VWFA"/>
    <property type="match status" value="1"/>
</dbReference>
<feature type="disulfide bond" evidence="4">
    <location>
        <begin position="115"/>
        <end position="142"/>
    </location>
</feature>
<evidence type="ECO:0000256" key="3">
    <source>
        <dbReference type="ARBA" id="ARBA00023157"/>
    </source>
</evidence>
<dbReference type="Gene3D" id="3.40.50.410">
    <property type="entry name" value="von Willebrand factor, type A domain"/>
    <property type="match status" value="1"/>
</dbReference>
<proteinExistence type="predicted"/>
<keyword evidence="1" id="KW-0732">Signal</keyword>
<dbReference type="PROSITE" id="PS50923">
    <property type="entry name" value="SUSHI"/>
    <property type="match status" value="1"/>
</dbReference>
<evidence type="ECO:0000256" key="1">
    <source>
        <dbReference type="ARBA" id="ARBA00022729"/>
    </source>
</evidence>
<keyword evidence="4" id="KW-0768">Sushi</keyword>
<dbReference type="InterPro" id="IPR035976">
    <property type="entry name" value="Sushi/SCR/CCP_sf"/>
</dbReference>
<dbReference type="SUPFAM" id="SSF57535">
    <property type="entry name" value="Complement control module/SCR domain"/>
    <property type="match status" value="2"/>
</dbReference>
<accession>A0ABY7EAX6</accession>
<evidence type="ECO:0000313" key="7">
    <source>
        <dbReference type="EMBL" id="WAR04316.1"/>
    </source>
</evidence>
<keyword evidence="8" id="KW-1185">Reference proteome</keyword>
<dbReference type="Pfam" id="PF00092">
    <property type="entry name" value="VWA"/>
    <property type="match status" value="1"/>
</dbReference>
<dbReference type="PANTHER" id="PTHR45656:SF4">
    <property type="entry name" value="PROTEIN CBR-CLEC-78"/>
    <property type="match status" value="1"/>
</dbReference>
<evidence type="ECO:0000259" key="6">
    <source>
        <dbReference type="PROSITE" id="PS50923"/>
    </source>
</evidence>
<dbReference type="CDD" id="cd00033">
    <property type="entry name" value="CCP"/>
    <property type="match status" value="2"/>
</dbReference>
<dbReference type="PANTHER" id="PTHR45656">
    <property type="entry name" value="PROTEIN CBR-CLEC-78"/>
    <property type="match status" value="1"/>
</dbReference>
<evidence type="ECO:0000313" key="8">
    <source>
        <dbReference type="Proteomes" id="UP001164746"/>
    </source>
</evidence>
<dbReference type="InterPro" id="IPR036465">
    <property type="entry name" value="vWFA_dom_sf"/>
</dbReference>
<dbReference type="InterPro" id="IPR000436">
    <property type="entry name" value="Sushi_SCR_CCP_dom"/>
</dbReference>
<reference evidence="7" key="1">
    <citation type="submission" date="2022-11" db="EMBL/GenBank/DDBJ databases">
        <title>Centuries of genome instability and evolution in soft-shell clam transmissible cancer (bioRxiv).</title>
        <authorList>
            <person name="Hart S.F.M."/>
            <person name="Yonemitsu M.A."/>
            <person name="Giersch R.M."/>
            <person name="Beal B.F."/>
            <person name="Arriagada G."/>
            <person name="Davis B.W."/>
            <person name="Ostrander E.A."/>
            <person name="Goff S.P."/>
            <person name="Metzger M.J."/>
        </authorList>
    </citation>
    <scope>NUCLEOTIDE SEQUENCE</scope>
    <source>
        <strain evidence="7">MELC-2E11</strain>
        <tissue evidence="7">Siphon/mantle</tissue>
    </source>
</reference>
<dbReference type="Pfam" id="PF00084">
    <property type="entry name" value="Sushi"/>
    <property type="match status" value="2"/>
</dbReference>
<dbReference type="InterPro" id="IPR002035">
    <property type="entry name" value="VWF_A"/>
</dbReference>
<dbReference type="EMBL" id="CP111016">
    <property type="protein sequence ID" value="WAR04316.1"/>
    <property type="molecule type" value="Genomic_DNA"/>
</dbReference>
<keyword evidence="3 4" id="KW-1015">Disulfide bond</keyword>
<comment type="caution">
    <text evidence="4">Lacks conserved residue(s) required for the propagation of feature annotation.</text>
</comment>
<protein>
    <submittedName>
        <fullName evidence="7">LYAM2-like protein</fullName>
    </submittedName>
</protein>
<keyword evidence="2" id="KW-0677">Repeat</keyword>
<evidence type="ECO:0000259" key="5">
    <source>
        <dbReference type="PROSITE" id="PS50234"/>
    </source>
</evidence>
<feature type="domain" description="Sushi" evidence="6">
    <location>
        <begin position="87"/>
        <end position="144"/>
    </location>
</feature>